<proteinExistence type="predicted"/>
<dbReference type="RefSeq" id="WP_122014825.1">
    <property type="nucleotide sequence ID" value="NZ_CP033169.1"/>
</dbReference>
<evidence type="ECO:0000313" key="2">
    <source>
        <dbReference type="Proteomes" id="UP000280960"/>
    </source>
</evidence>
<accession>A0A3G2R7L5</accession>
<protein>
    <recommendedName>
        <fullName evidence="3">HK97 gp10 family phage protein</fullName>
    </recommendedName>
</protein>
<dbReference type="KEGG" id="bacg:D2962_09465"/>
<evidence type="ECO:0000313" key="1">
    <source>
        <dbReference type="EMBL" id="AYO30807.1"/>
    </source>
</evidence>
<name>A0A3G2R7L5_9FIRM</name>
<dbReference type="Proteomes" id="UP000280960">
    <property type="component" value="Chromosome"/>
</dbReference>
<gene>
    <name evidence="1" type="ORF">D2962_09465</name>
</gene>
<organism evidence="1 2">
    <name type="scientific">Biomaibacter acetigenes</name>
    <dbReference type="NCBI Taxonomy" id="2316383"/>
    <lineage>
        <taxon>Bacteria</taxon>
        <taxon>Bacillati</taxon>
        <taxon>Bacillota</taxon>
        <taxon>Clostridia</taxon>
        <taxon>Thermosediminibacterales</taxon>
        <taxon>Tepidanaerobacteraceae</taxon>
        <taxon>Biomaibacter</taxon>
    </lineage>
</organism>
<dbReference type="AlphaFoldDB" id="A0A3G2R7L5"/>
<evidence type="ECO:0008006" key="3">
    <source>
        <dbReference type="Google" id="ProtNLM"/>
    </source>
</evidence>
<keyword evidence="2" id="KW-1185">Reference proteome</keyword>
<dbReference type="EMBL" id="CP033169">
    <property type="protein sequence ID" value="AYO30807.1"/>
    <property type="molecule type" value="Genomic_DNA"/>
</dbReference>
<sequence>MALGDGAIEFIERKKAEMYGLLQEWAGTMEGYAKEHAAWRDRTGHARQSIHSDVERNGNKFILYLSHGMEYSGYLESGTPPHIIRPNRKKALYWQGAKHPVKLVHHPGTKSYAIIGPTIDTHIGRIKKSVLDLWSE</sequence>
<reference evidence="1 2" key="1">
    <citation type="submission" date="2018-10" db="EMBL/GenBank/DDBJ databases">
        <authorList>
            <person name="Zhang X."/>
        </authorList>
    </citation>
    <scope>NUCLEOTIDE SEQUENCE [LARGE SCALE GENOMIC DNA]</scope>
    <source>
        <strain evidence="1 2">SK-G1</strain>
    </source>
</reference>